<reference evidence="2 3" key="1">
    <citation type="journal article" date="2019" name="Commun. Biol.">
        <title>The bagworm genome reveals a unique fibroin gene that provides high tensile strength.</title>
        <authorList>
            <person name="Kono N."/>
            <person name="Nakamura H."/>
            <person name="Ohtoshi R."/>
            <person name="Tomita M."/>
            <person name="Numata K."/>
            <person name="Arakawa K."/>
        </authorList>
    </citation>
    <scope>NUCLEOTIDE SEQUENCE [LARGE SCALE GENOMIC DNA]</scope>
</reference>
<evidence type="ECO:0000313" key="3">
    <source>
        <dbReference type="Proteomes" id="UP000299102"/>
    </source>
</evidence>
<organism evidence="2 3">
    <name type="scientific">Eumeta variegata</name>
    <name type="common">Bagworm moth</name>
    <name type="synonym">Eumeta japonica</name>
    <dbReference type="NCBI Taxonomy" id="151549"/>
    <lineage>
        <taxon>Eukaryota</taxon>
        <taxon>Metazoa</taxon>
        <taxon>Ecdysozoa</taxon>
        <taxon>Arthropoda</taxon>
        <taxon>Hexapoda</taxon>
        <taxon>Insecta</taxon>
        <taxon>Pterygota</taxon>
        <taxon>Neoptera</taxon>
        <taxon>Endopterygota</taxon>
        <taxon>Lepidoptera</taxon>
        <taxon>Glossata</taxon>
        <taxon>Ditrysia</taxon>
        <taxon>Tineoidea</taxon>
        <taxon>Psychidae</taxon>
        <taxon>Oiketicinae</taxon>
        <taxon>Eumeta</taxon>
    </lineage>
</organism>
<feature type="region of interest" description="Disordered" evidence="1">
    <location>
        <begin position="1"/>
        <end position="82"/>
    </location>
</feature>
<feature type="compositionally biased region" description="Basic and acidic residues" evidence="1">
    <location>
        <begin position="60"/>
        <end position="71"/>
    </location>
</feature>
<dbReference type="Proteomes" id="UP000299102">
    <property type="component" value="Unassembled WGS sequence"/>
</dbReference>
<evidence type="ECO:0000256" key="1">
    <source>
        <dbReference type="SAM" id="MobiDB-lite"/>
    </source>
</evidence>
<sequence length="121" mass="13730">MRTRVESRGRNGRGRAGRPPTSARPGLPVQTRGGSRKPRRRPDNPAALPRSNIGAKAAMLRHETRFAESPRRAPPTGTRRPHRRYVYAITRMPELMLFRFLNNWEASTEPSHRWSAAPLAV</sequence>
<comment type="caution">
    <text evidence="2">The sequence shown here is derived from an EMBL/GenBank/DDBJ whole genome shotgun (WGS) entry which is preliminary data.</text>
</comment>
<accession>A0A4C1Y0J4</accession>
<gene>
    <name evidence="2" type="ORF">EVAR_104007_1</name>
</gene>
<dbReference type="EMBL" id="BGZK01000999">
    <property type="protein sequence ID" value="GBP68047.1"/>
    <property type="molecule type" value="Genomic_DNA"/>
</dbReference>
<evidence type="ECO:0000313" key="2">
    <source>
        <dbReference type="EMBL" id="GBP68047.1"/>
    </source>
</evidence>
<dbReference type="AlphaFoldDB" id="A0A4C1Y0J4"/>
<proteinExistence type="predicted"/>
<name>A0A4C1Y0J4_EUMVA</name>
<keyword evidence="3" id="KW-1185">Reference proteome</keyword>
<protein>
    <submittedName>
        <fullName evidence="2">Uncharacterized protein</fullName>
    </submittedName>
</protein>